<dbReference type="KEGG" id="cpau:EHF44_01370"/>
<dbReference type="REBASE" id="300921">
    <property type="entry name" value="M.Cpa614ORF1370P"/>
</dbReference>
<evidence type="ECO:0000256" key="5">
    <source>
        <dbReference type="PROSITE-ProRule" id="PRU01016"/>
    </source>
</evidence>
<accession>A0A3G8GV80</accession>
<organism evidence="6 7">
    <name type="scientific">Cupriavidus pauculus</name>
    <dbReference type="NCBI Taxonomy" id="82633"/>
    <lineage>
        <taxon>Bacteria</taxon>
        <taxon>Pseudomonadati</taxon>
        <taxon>Pseudomonadota</taxon>
        <taxon>Betaproteobacteria</taxon>
        <taxon>Burkholderiales</taxon>
        <taxon>Burkholderiaceae</taxon>
        <taxon>Cupriavidus</taxon>
    </lineage>
</organism>
<feature type="active site" evidence="5">
    <location>
        <position position="219"/>
    </location>
</feature>
<dbReference type="GO" id="GO:0009307">
    <property type="term" value="P:DNA restriction-modification system"/>
    <property type="evidence" value="ECO:0007669"/>
    <property type="project" value="UniProtKB-KW"/>
</dbReference>
<dbReference type="InterPro" id="IPR029063">
    <property type="entry name" value="SAM-dependent_MTases_sf"/>
</dbReference>
<reference evidence="7" key="1">
    <citation type="submission" date="2018-11" db="EMBL/GenBank/DDBJ databases">
        <title>FDA dAtabase for Regulatory Grade micrObial Sequences (FDA-ARGOS): Supporting development and validation of Infectious Disease Dx tests.</title>
        <authorList>
            <person name="Goldberg B."/>
            <person name="Campos J."/>
            <person name="Tallon L."/>
            <person name="Sadzewicz L."/>
            <person name="Zhao X."/>
            <person name="Vavikolanu K."/>
            <person name="Mehta A."/>
            <person name="Aluvathingal J."/>
            <person name="Nadendla S."/>
            <person name="Geyer C."/>
            <person name="Nandy P."/>
            <person name="Yan Y."/>
            <person name="Sichtig H."/>
        </authorList>
    </citation>
    <scope>NUCLEOTIDE SEQUENCE [LARGE SCALE GENOMIC DNA]</scope>
    <source>
        <strain evidence="7">FDAARGOS_614</strain>
        <plasmid evidence="7">unnamed1</plasmid>
    </source>
</reference>
<comment type="similarity">
    <text evidence="5">Belongs to the class I-like SAM-binding methyltransferase superfamily. C5-methyltransferase family.</text>
</comment>
<geneLocation type="plasmid" evidence="6">
    <name>unnamed1</name>
</geneLocation>
<keyword evidence="3" id="KW-0680">Restriction system</keyword>
<dbReference type="AlphaFoldDB" id="A0A3G8GV80"/>
<dbReference type="Pfam" id="PF00145">
    <property type="entry name" value="DNA_methylase"/>
    <property type="match status" value="1"/>
</dbReference>
<dbReference type="EMBL" id="CP033968">
    <property type="protein sequence ID" value="AZG12146.1"/>
    <property type="molecule type" value="Genomic_DNA"/>
</dbReference>
<evidence type="ECO:0000313" key="7">
    <source>
        <dbReference type="Proteomes" id="UP000270411"/>
    </source>
</evidence>
<dbReference type="GO" id="GO:0003886">
    <property type="term" value="F:DNA (cytosine-5-)-methyltransferase activity"/>
    <property type="evidence" value="ECO:0007669"/>
    <property type="project" value="UniProtKB-EC"/>
</dbReference>
<proteinExistence type="inferred from homology"/>
<keyword evidence="1 5" id="KW-0489">Methyltransferase</keyword>
<evidence type="ECO:0000313" key="6">
    <source>
        <dbReference type="EMBL" id="AZG12146.1"/>
    </source>
</evidence>
<evidence type="ECO:0000256" key="2">
    <source>
        <dbReference type="ARBA" id="ARBA00022679"/>
    </source>
</evidence>
<sequence>MSKQLETMEIRTLGERRGNPRLWIDGDQAMRGGFAPGVEFNPKVDKERCMLTLEVVTSGGERVVSKKIVRDREIPVIDINNSDLLGMFVKLGLTAVRIVVKYHRIFILPIASELRAMERLERLKAKLDAGEPLLIGSFSAGIGILDRAAHEGLEAAGVASRLAVANEIRADCMAHAVERNPVYDAKTILLTAPMQEVVFDSWLMSQLPKLDGIVIGIPCSGASSAGRSKLKLTHPEDHPDVGHLVVPFLAAVAQTSPAFVVIECVPNWLKTASASISRSMLRDLGYVVHETVLNAADFNMLEHRQRMAMVAVTNPLSFDFDMVEVPVPQEHCFAEIMDDVPLDDKSWSRLDYLKEKEIRDKAANKGFSMTVIDGTATKLPTLNKTLAKRQSTGTFIQHPIDPDLLRIPTVAEHGRAKGIWTEMVDGTTQTFGHEVCGQAISVPPWIAVFKAIGKTLISFKESATLTFSSFVRPELKAA</sequence>
<dbReference type="InterPro" id="IPR001525">
    <property type="entry name" value="C5_MeTfrase"/>
</dbReference>
<keyword evidence="5" id="KW-0949">S-adenosyl-L-methionine</keyword>
<evidence type="ECO:0000256" key="3">
    <source>
        <dbReference type="ARBA" id="ARBA00022747"/>
    </source>
</evidence>
<evidence type="ECO:0000256" key="4">
    <source>
        <dbReference type="ARBA" id="ARBA00047422"/>
    </source>
</evidence>
<keyword evidence="6" id="KW-0614">Plasmid</keyword>
<name>A0A3G8GV80_9BURK</name>
<evidence type="ECO:0000256" key="1">
    <source>
        <dbReference type="ARBA" id="ARBA00022603"/>
    </source>
</evidence>
<dbReference type="Gene3D" id="3.40.50.150">
    <property type="entry name" value="Vaccinia Virus protein VP39"/>
    <property type="match status" value="1"/>
</dbReference>
<dbReference type="Proteomes" id="UP000270411">
    <property type="component" value="Plasmid unnamed1"/>
</dbReference>
<dbReference type="PROSITE" id="PS51679">
    <property type="entry name" value="SAM_MT_C5"/>
    <property type="match status" value="1"/>
</dbReference>
<comment type="catalytic activity">
    <reaction evidence="4">
        <text>a 2'-deoxycytidine in DNA + S-adenosyl-L-methionine = a 5-methyl-2'-deoxycytidine in DNA + S-adenosyl-L-homocysteine + H(+)</text>
        <dbReference type="Rhea" id="RHEA:13681"/>
        <dbReference type="Rhea" id="RHEA-COMP:11369"/>
        <dbReference type="Rhea" id="RHEA-COMP:11370"/>
        <dbReference type="ChEBI" id="CHEBI:15378"/>
        <dbReference type="ChEBI" id="CHEBI:57856"/>
        <dbReference type="ChEBI" id="CHEBI:59789"/>
        <dbReference type="ChEBI" id="CHEBI:85452"/>
        <dbReference type="ChEBI" id="CHEBI:85454"/>
        <dbReference type="EC" id="2.1.1.37"/>
    </reaction>
</comment>
<dbReference type="RefSeq" id="WP_017512752.1">
    <property type="nucleotide sequence ID" value="NZ_CP033968.1"/>
</dbReference>
<gene>
    <name evidence="6" type="ORF">EHF44_01370</name>
</gene>
<keyword evidence="2 5" id="KW-0808">Transferase</keyword>
<dbReference type="OrthoDB" id="5288620at2"/>
<dbReference type="GO" id="GO:0032259">
    <property type="term" value="P:methylation"/>
    <property type="evidence" value="ECO:0007669"/>
    <property type="project" value="UniProtKB-KW"/>
</dbReference>
<dbReference type="SUPFAM" id="SSF53335">
    <property type="entry name" value="S-adenosyl-L-methionine-dependent methyltransferases"/>
    <property type="match status" value="1"/>
</dbReference>
<protein>
    <submittedName>
        <fullName evidence="6">DNA cytosine methyltransferase</fullName>
    </submittedName>
</protein>